<reference evidence="1" key="1">
    <citation type="submission" date="2021-03" db="EMBL/GenBank/DDBJ databases">
        <authorList>
            <person name="Li Z."/>
            <person name="Yang C."/>
        </authorList>
    </citation>
    <scope>NUCLEOTIDE SEQUENCE</scope>
    <source>
        <strain evidence="1">Dzin_1.0</strain>
        <tissue evidence="1">Leaf</tissue>
    </source>
</reference>
<gene>
    <name evidence="1" type="ORF">J5N97_007793</name>
</gene>
<evidence type="ECO:0000313" key="1">
    <source>
        <dbReference type="EMBL" id="KAJ0989437.1"/>
    </source>
</evidence>
<name>A0A9D5DH81_9LILI</name>
<dbReference type="PANTHER" id="PTHR37711:SF1">
    <property type="entry name" value="OS01G0908400 PROTEIN"/>
    <property type="match status" value="1"/>
</dbReference>
<protein>
    <submittedName>
        <fullName evidence="1">Uncharacterized protein</fullName>
    </submittedName>
</protein>
<dbReference type="OrthoDB" id="777412at2759"/>
<dbReference type="AlphaFoldDB" id="A0A9D5DH81"/>
<sequence length="111" mass="12749">MVKVASYFAMSFAAFLFWQSMDHLHVWIALHQDEKKERLEKEMEIKRMRDELLAKAKQEDSLIVGLIGNIRHVVIKSATPQLSKKVLSLTEENNSFEKALISLKPILIIAA</sequence>
<dbReference type="PANTHER" id="PTHR37711">
    <property type="entry name" value="OS01G0908400 PROTEIN"/>
    <property type="match status" value="1"/>
</dbReference>
<keyword evidence="2" id="KW-1185">Reference proteome</keyword>
<dbReference type="Proteomes" id="UP001085076">
    <property type="component" value="Miscellaneous, Linkage group lg01"/>
</dbReference>
<dbReference type="EMBL" id="JAGGNH010000001">
    <property type="protein sequence ID" value="KAJ0989437.1"/>
    <property type="molecule type" value="Genomic_DNA"/>
</dbReference>
<organism evidence="1 2">
    <name type="scientific">Dioscorea zingiberensis</name>
    <dbReference type="NCBI Taxonomy" id="325984"/>
    <lineage>
        <taxon>Eukaryota</taxon>
        <taxon>Viridiplantae</taxon>
        <taxon>Streptophyta</taxon>
        <taxon>Embryophyta</taxon>
        <taxon>Tracheophyta</taxon>
        <taxon>Spermatophyta</taxon>
        <taxon>Magnoliopsida</taxon>
        <taxon>Liliopsida</taxon>
        <taxon>Dioscoreales</taxon>
        <taxon>Dioscoreaceae</taxon>
        <taxon>Dioscorea</taxon>
    </lineage>
</organism>
<reference evidence="1" key="2">
    <citation type="journal article" date="2022" name="Hortic Res">
        <title>The genome of Dioscorea zingiberensis sheds light on the biosynthesis, origin and evolution of the medicinally important diosgenin saponins.</title>
        <authorList>
            <person name="Li Y."/>
            <person name="Tan C."/>
            <person name="Li Z."/>
            <person name="Guo J."/>
            <person name="Li S."/>
            <person name="Chen X."/>
            <person name="Wang C."/>
            <person name="Dai X."/>
            <person name="Yang H."/>
            <person name="Song W."/>
            <person name="Hou L."/>
            <person name="Xu J."/>
            <person name="Tong Z."/>
            <person name="Xu A."/>
            <person name="Yuan X."/>
            <person name="Wang W."/>
            <person name="Yang Q."/>
            <person name="Chen L."/>
            <person name="Sun Z."/>
            <person name="Wang K."/>
            <person name="Pan B."/>
            <person name="Chen J."/>
            <person name="Bao Y."/>
            <person name="Liu F."/>
            <person name="Qi X."/>
            <person name="Gang D.R."/>
            <person name="Wen J."/>
            <person name="Li J."/>
        </authorList>
    </citation>
    <scope>NUCLEOTIDE SEQUENCE</scope>
    <source>
        <strain evidence="1">Dzin_1.0</strain>
    </source>
</reference>
<comment type="caution">
    <text evidence="1">The sequence shown here is derived from an EMBL/GenBank/DDBJ whole genome shotgun (WGS) entry which is preliminary data.</text>
</comment>
<evidence type="ECO:0000313" key="2">
    <source>
        <dbReference type="Proteomes" id="UP001085076"/>
    </source>
</evidence>
<accession>A0A9D5DH81</accession>
<proteinExistence type="predicted"/>